<dbReference type="Gene3D" id="3.40.50.720">
    <property type="entry name" value="NAD(P)-binding Rossmann-like Domain"/>
    <property type="match status" value="1"/>
</dbReference>
<evidence type="ECO:0000259" key="16">
    <source>
        <dbReference type="Pfam" id="PF00742"/>
    </source>
</evidence>
<evidence type="ECO:0000313" key="19">
    <source>
        <dbReference type="Proteomes" id="UP000274922"/>
    </source>
</evidence>
<feature type="binding site" evidence="15">
    <location>
        <position position="77"/>
    </location>
    <ligand>
        <name>NADPH</name>
        <dbReference type="ChEBI" id="CHEBI:57783"/>
    </ligand>
</feature>
<evidence type="ECO:0000256" key="7">
    <source>
        <dbReference type="ARBA" id="ARBA00022605"/>
    </source>
</evidence>
<evidence type="ECO:0000256" key="10">
    <source>
        <dbReference type="ARBA" id="ARBA00023002"/>
    </source>
</evidence>
<dbReference type="SUPFAM" id="SSF51735">
    <property type="entry name" value="NAD(P)-binding Rossmann-fold domains"/>
    <property type="match status" value="1"/>
</dbReference>
<dbReference type="InterPro" id="IPR001342">
    <property type="entry name" value="HDH_cat"/>
</dbReference>
<evidence type="ECO:0000256" key="12">
    <source>
        <dbReference type="ARBA" id="ARBA00048841"/>
    </source>
</evidence>
<feature type="domain" description="Aspartate/homoserine dehydrogenase NAD-binding" evidence="17">
    <location>
        <begin position="45"/>
        <end position="98"/>
    </location>
</feature>
<keyword evidence="19" id="KW-1185">Reference proteome</keyword>
<feature type="binding site" evidence="15">
    <location>
        <position position="53"/>
    </location>
    <ligand>
        <name>NADPH</name>
        <dbReference type="ChEBI" id="CHEBI:57783"/>
    </ligand>
</feature>
<comment type="cofactor">
    <cofactor evidence="1">
        <name>a metal cation</name>
        <dbReference type="ChEBI" id="CHEBI:25213"/>
    </cofactor>
</comment>
<evidence type="ECO:0000256" key="1">
    <source>
        <dbReference type="ARBA" id="ARBA00001920"/>
    </source>
</evidence>
<keyword evidence="9 15" id="KW-0521">NADP</keyword>
<dbReference type="GO" id="GO:0004412">
    <property type="term" value="F:homoserine dehydrogenase activity"/>
    <property type="evidence" value="ECO:0007669"/>
    <property type="project" value="UniProtKB-EC"/>
</dbReference>
<accession>A0A4P9XA51</accession>
<comment type="similarity">
    <text evidence="4">Belongs to the homoserine dehydrogenase family.</text>
</comment>
<dbReference type="Pfam" id="PF00742">
    <property type="entry name" value="Homoserine_dh"/>
    <property type="match status" value="1"/>
</dbReference>
<dbReference type="GO" id="GO:0050661">
    <property type="term" value="F:NADP binding"/>
    <property type="evidence" value="ECO:0007669"/>
    <property type="project" value="InterPro"/>
</dbReference>
<evidence type="ECO:0000256" key="11">
    <source>
        <dbReference type="ARBA" id="ARBA00023167"/>
    </source>
</evidence>
<dbReference type="Gene3D" id="3.30.360.10">
    <property type="entry name" value="Dihydrodipicolinate Reductase, domain 2"/>
    <property type="match status" value="1"/>
</dbReference>
<dbReference type="GO" id="GO:0009088">
    <property type="term" value="P:threonine biosynthetic process"/>
    <property type="evidence" value="ECO:0007669"/>
    <property type="project" value="UniProtKB-UniPathway"/>
</dbReference>
<dbReference type="STRING" id="1555241.A0A4P9XA51"/>
<proteinExistence type="inferred from homology"/>
<dbReference type="InterPro" id="IPR005106">
    <property type="entry name" value="Asp/hSer_DH_NAD-bd"/>
</dbReference>
<evidence type="ECO:0000256" key="4">
    <source>
        <dbReference type="ARBA" id="ARBA00006753"/>
    </source>
</evidence>
<dbReference type="UniPathway" id="UPA00051">
    <property type="reaction ID" value="UER00465"/>
</dbReference>
<dbReference type="GO" id="GO:0009090">
    <property type="term" value="P:homoserine biosynthetic process"/>
    <property type="evidence" value="ECO:0007669"/>
    <property type="project" value="TreeGrafter"/>
</dbReference>
<evidence type="ECO:0000256" key="9">
    <source>
        <dbReference type="ARBA" id="ARBA00022857"/>
    </source>
</evidence>
<comment type="pathway">
    <text evidence="3">Amino-acid biosynthesis; L-methionine biosynthesis via de novo pathway; L-homoserine from L-aspartate: step 3/3.</text>
</comment>
<keyword evidence="11" id="KW-0486">Methionine biosynthesis</keyword>
<dbReference type="OrthoDB" id="67851at2759"/>
<evidence type="ECO:0000256" key="14">
    <source>
        <dbReference type="PIRSR" id="PIRSR036497-1"/>
    </source>
</evidence>
<evidence type="ECO:0000256" key="15">
    <source>
        <dbReference type="PIRSR" id="PIRSR036497-2"/>
    </source>
</evidence>
<dbReference type="PIRSF" id="PIRSF036497">
    <property type="entry name" value="HDH_short"/>
    <property type="match status" value="1"/>
</dbReference>
<keyword evidence="8" id="KW-0791">Threonine biosynthesis</keyword>
<dbReference type="Proteomes" id="UP000274922">
    <property type="component" value="Unassembled WGS sequence"/>
</dbReference>
<feature type="binding site" evidence="15">
    <location>
        <position position="174"/>
    </location>
    <ligand>
        <name>L-homoserine</name>
        <dbReference type="ChEBI" id="CHEBI:57476"/>
    </ligand>
</feature>
<dbReference type="AlphaFoldDB" id="A0A4P9XA51"/>
<feature type="active site" description="Proton donor" evidence="14">
    <location>
        <position position="189"/>
    </location>
</feature>
<protein>
    <recommendedName>
        <fullName evidence="6">Homoserine dehydrogenase</fullName>
        <ecNumber evidence="5">1.1.1.3</ecNumber>
    </recommendedName>
</protein>
<dbReference type="EC" id="1.1.1.3" evidence="5"/>
<dbReference type="UniPathway" id="UPA00050">
    <property type="reaction ID" value="UER00063"/>
</dbReference>
<evidence type="ECO:0000256" key="3">
    <source>
        <dbReference type="ARBA" id="ARBA00005062"/>
    </source>
</evidence>
<evidence type="ECO:0000256" key="5">
    <source>
        <dbReference type="ARBA" id="ARBA00013213"/>
    </source>
</evidence>
<dbReference type="GO" id="GO:0009086">
    <property type="term" value="P:methionine biosynthetic process"/>
    <property type="evidence" value="ECO:0007669"/>
    <property type="project" value="UniProtKB-KW"/>
</dbReference>
<dbReference type="EMBL" id="ML014148">
    <property type="protein sequence ID" value="RKP02247.1"/>
    <property type="molecule type" value="Genomic_DNA"/>
</dbReference>
<dbReference type="InterPro" id="IPR011147">
    <property type="entry name" value="Bifunc_Aspkin/hSer_DH"/>
</dbReference>
<sequence length="328" mass="34922">MLLGAQPTIDPQIRHRLQTADGTVVVARDLNRFTTFCHEQRDRYAGLVIVDATADAEVASRYPAWLAAGIHIVTPNKKAFAGDLTLWEAMHDATRVAQAAGRPSHVLHESTVGAGLPVLSTLNDLLATGDEVHTIEGIFSGTLSYLFNRYSTVAGDAPPFSEIVATARQLGYTEPDARDDLSGADVARKVVILARVCGLHLSLADFTVENLVPAALQDASIDAHAFLTRLAESDAAMAARQAAARQAGQVLRYVGHVDVAARTARVSLAAYPASHPFASLQGSDNMVAFTTRRFPQPLTIQGAGAGAAVTAFGMMADLLRLQRSVVRC</sequence>
<dbReference type="PANTHER" id="PTHR43070:SF5">
    <property type="entry name" value="HOMOSERINE DEHYDROGENASE"/>
    <property type="match status" value="1"/>
</dbReference>
<dbReference type="SUPFAM" id="SSF55347">
    <property type="entry name" value="Glyceraldehyde-3-phosphate dehydrogenase-like, C-terminal domain"/>
    <property type="match status" value="1"/>
</dbReference>
<keyword evidence="7" id="KW-0028">Amino-acid biosynthesis</keyword>
<feature type="domain" description="Homoserine dehydrogenase catalytic" evidence="16">
    <location>
        <begin position="117"/>
        <end position="319"/>
    </location>
</feature>
<comment type="pathway">
    <text evidence="2">Amino-acid biosynthesis; L-threonine biosynthesis; L-threonine from L-aspartate: step 3/5.</text>
</comment>
<dbReference type="Pfam" id="PF03447">
    <property type="entry name" value="NAD_binding_3"/>
    <property type="match status" value="1"/>
</dbReference>
<name>A0A4P9XA51_9FUNG</name>
<gene>
    <name evidence="18" type="ORF">CXG81DRAFT_11007</name>
</gene>
<reference evidence="19" key="1">
    <citation type="journal article" date="2018" name="Nat. Microbiol.">
        <title>Leveraging single-cell genomics to expand the fungal tree of life.</title>
        <authorList>
            <person name="Ahrendt S.R."/>
            <person name="Quandt C.A."/>
            <person name="Ciobanu D."/>
            <person name="Clum A."/>
            <person name="Salamov A."/>
            <person name="Andreopoulos B."/>
            <person name="Cheng J.F."/>
            <person name="Woyke T."/>
            <person name="Pelin A."/>
            <person name="Henrissat B."/>
            <person name="Reynolds N.K."/>
            <person name="Benny G.L."/>
            <person name="Smith M.E."/>
            <person name="James T.Y."/>
            <person name="Grigoriev I.V."/>
        </authorList>
    </citation>
    <scope>NUCLEOTIDE SEQUENCE [LARGE SCALE GENOMIC DNA]</scope>
    <source>
        <strain evidence="19">ATCC 52028</strain>
    </source>
</reference>
<keyword evidence="10" id="KW-0560">Oxidoreductase</keyword>
<comment type="catalytic activity">
    <reaction evidence="12">
        <text>L-homoserine + NADP(+) = L-aspartate 4-semialdehyde + NADPH + H(+)</text>
        <dbReference type="Rhea" id="RHEA:15761"/>
        <dbReference type="ChEBI" id="CHEBI:15378"/>
        <dbReference type="ChEBI" id="CHEBI:57476"/>
        <dbReference type="ChEBI" id="CHEBI:57783"/>
        <dbReference type="ChEBI" id="CHEBI:58349"/>
        <dbReference type="ChEBI" id="CHEBI:537519"/>
        <dbReference type="EC" id="1.1.1.3"/>
    </reaction>
    <physiologicalReaction direction="right-to-left" evidence="12">
        <dbReference type="Rhea" id="RHEA:15763"/>
    </physiologicalReaction>
</comment>
<evidence type="ECO:0000256" key="13">
    <source>
        <dbReference type="ARBA" id="ARBA00059589"/>
    </source>
</evidence>
<evidence type="ECO:0000259" key="17">
    <source>
        <dbReference type="Pfam" id="PF03447"/>
    </source>
</evidence>
<dbReference type="FunFam" id="3.30.360.10:FF:000006">
    <property type="entry name" value="Bifunctional aspartokinase/homoserine dehydrogenase"/>
    <property type="match status" value="1"/>
</dbReference>
<comment type="function">
    <text evidence="13">Catalyzes the conversion of L-aspartate-beta-semialdehyde (L-Asa) to L-homoserine (L-Hse), the third step in the biosynthesis of amino acids that derive from aspartate (the aspartate family of amino acids), including methioinine and threonine, the latter of which is a precursor to isoleucine; production of homoserine leads to a branch-point in the pathway as it can either be O-phosphorylated for processing to threonine, or O-acylated for processing to methionine.</text>
</comment>
<organism evidence="18 19">
    <name type="scientific">Caulochytrium protostelioides</name>
    <dbReference type="NCBI Taxonomy" id="1555241"/>
    <lineage>
        <taxon>Eukaryota</taxon>
        <taxon>Fungi</taxon>
        <taxon>Fungi incertae sedis</taxon>
        <taxon>Chytridiomycota</taxon>
        <taxon>Chytridiomycota incertae sedis</taxon>
        <taxon>Chytridiomycetes</taxon>
        <taxon>Caulochytriales</taxon>
        <taxon>Caulochytriaceae</taxon>
        <taxon>Caulochytrium</taxon>
    </lineage>
</organism>
<evidence type="ECO:0000256" key="6">
    <source>
        <dbReference type="ARBA" id="ARBA00013376"/>
    </source>
</evidence>
<dbReference type="PANTHER" id="PTHR43070">
    <property type="match status" value="1"/>
</dbReference>
<evidence type="ECO:0000313" key="18">
    <source>
        <dbReference type="EMBL" id="RKP02247.1"/>
    </source>
</evidence>
<evidence type="ECO:0000256" key="2">
    <source>
        <dbReference type="ARBA" id="ARBA00005056"/>
    </source>
</evidence>
<dbReference type="InterPro" id="IPR036291">
    <property type="entry name" value="NAD(P)-bd_dom_sf"/>
</dbReference>
<dbReference type="InterPro" id="IPR022697">
    <property type="entry name" value="HDH_short"/>
</dbReference>
<evidence type="ECO:0000256" key="8">
    <source>
        <dbReference type="ARBA" id="ARBA00022697"/>
    </source>
</evidence>